<evidence type="ECO:0000256" key="3">
    <source>
        <dbReference type="ARBA" id="ARBA00022448"/>
    </source>
</evidence>
<accession>A0A090IZN6</accession>
<evidence type="ECO:0000256" key="9">
    <source>
        <dbReference type="RuleBase" id="RU362091"/>
    </source>
</evidence>
<feature type="transmembrane region" description="Helical" evidence="10">
    <location>
        <begin position="182"/>
        <end position="202"/>
    </location>
</feature>
<feature type="transmembrane region" description="Helical" evidence="10">
    <location>
        <begin position="151"/>
        <end position="170"/>
    </location>
</feature>
<sequence length="510" mass="54327">MNTTVVILFLLIVASTLIITYFAAKRTRTANEFYTAGGGLTGWQNGLAIAGDYLSAASFLGIAGSIALTGFDGFFFSIGYLVAYLVVLFIVAEPLRNLGKYTLADMINARFDAKKVRGVAALSTITIVIFYMIAQLVGAGALIQLLFNIDYWLAVLIVGVMMTIYVLFGGMTATSWVQIIKAVLLMAATVVISFIVLSKFNFNIATMFTKMKTATPLGEDFLNPGVKYKNPLDTISLMTALVLGTAGLPHILMRFFTVKDAQTARSSVMWATWIVGIFYILTVFLGFGAAAFVGSEKIVEANEAGNMAAPLLAQVLGGDFLMSFVSAVAFATILAVVSGLVLSGASAFAHDIYGQIIKKGKITERQQVLAAKYASLGVAVLSILLALFAQNMNVAFLVSLAFCIAGSANLPVIVYTIFWKRFNTAGAISAMLSGLTSALVLVSISPSVFSPTEGAAIFVGNPIFPLTNPAIISVPLGFLGGYLGTVLSGKTDFVRYAEVKFRANTGYRDK</sequence>
<proteinExistence type="inferred from homology"/>
<feature type="transmembrane region" description="Helical" evidence="10">
    <location>
        <begin position="235"/>
        <end position="256"/>
    </location>
</feature>
<keyword evidence="6" id="KW-0769">Symport</keyword>
<dbReference type="NCBIfam" id="TIGR00813">
    <property type="entry name" value="sss"/>
    <property type="match status" value="1"/>
</dbReference>
<evidence type="ECO:0000313" key="11">
    <source>
        <dbReference type="EMBL" id="CEE03222.1"/>
    </source>
</evidence>
<evidence type="ECO:0000256" key="8">
    <source>
        <dbReference type="ARBA" id="ARBA00023136"/>
    </source>
</evidence>
<evidence type="ECO:0000256" key="10">
    <source>
        <dbReference type="SAM" id="Phobius"/>
    </source>
</evidence>
<evidence type="ECO:0000256" key="4">
    <source>
        <dbReference type="ARBA" id="ARBA00022475"/>
    </source>
</evidence>
<feature type="transmembrane region" description="Helical" evidence="10">
    <location>
        <begin position="370"/>
        <end position="389"/>
    </location>
</feature>
<feature type="transmembrane region" description="Helical" evidence="10">
    <location>
        <begin position="268"/>
        <end position="293"/>
    </location>
</feature>
<organism evidence="11 12">
    <name type="scientific">Caldibacillus thermoamylovorans</name>
    <dbReference type="NCBI Taxonomy" id="35841"/>
    <lineage>
        <taxon>Bacteria</taxon>
        <taxon>Bacillati</taxon>
        <taxon>Bacillota</taxon>
        <taxon>Bacilli</taxon>
        <taxon>Bacillales</taxon>
        <taxon>Bacillaceae</taxon>
        <taxon>Caldibacillus</taxon>
    </lineage>
</organism>
<dbReference type="PROSITE" id="PS50283">
    <property type="entry name" value="NA_SOLUT_SYMP_3"/>
    <property type="match status" value="1"/>
</dbReference>
<keyword evidence="4" id="KW-1003">Cell membrane</keyword>
<feature type="transmembrane region" description="Helical" evidence="10">
    <location>
        <begin position="6"/>
        <end position="24"/>
    </location>
</feature>
<keyword evidence="8 10" id="KW-0472">Membrane</keyword>
<evidence type="ECO:0000256" key="5">
    <source>
        <dbReference type="ARBA" id="ARBA00022692"/>
    </source>
</evidence>
<dbReference type="InterPro" id="IPR050277">
    <property type="entry name" value="Sodium:Solute_Symporter"/>
</dbReference>
<protein>
    <submittedName>
        <fullName evidence="11">Putative symporter YwcA</fullName>
    </submittedName>
</protein>
<feature type="transmembrane region" description="Helical" evidence="10">
    <location>
        <begin position="469"/>
        <end position="487"/>
    </location>
</feature>
<comment type="subcellular location">
    <subcellularLocation>
        <location evidence="1">Cell membrane</location>
        <topology evidence="1">Multi-pass membrane protein</topology>
    </subcellularLocation>
</comment>
<dbReference type="GO" id="GO:0015123">
    <property type="term" value="F:acetate transmembrane transporter activity"/>
    <property type="evidence" value="ECO:0007669"/>
    <property type="project" value="TreeGrafter"/>
</dbReference>
<dbReference type="GO" id="GO:0005886">
    <property type="term" value="C:plasma membrane"/>
    <property type="evidence" value="ECO:0007669"/>
    <property type="project" value="UniProtKB-SubCell"/>
</dbReference>
<evidence type="ECO:0000256" key="1">
    <source>
        <dbReference type="ARBA" id="ARBA00004651"/>
    </source>
</evidence>
<reference evidence="11 12" key="1">
    <citation type="submission" date="2014-07" db="EMBL/GenBank/DDBJ databases">
        <authorList>
            <person name="Wibberg Daniel"/>
        </authorList>
    </citation>
    <scope>NUCLEOTIDE SEQUENCE [LARGE SCALE GENOMIC DNA]</scope>
</reference>
<keyword evidence="3" id="KW-0813">Transport</keyword>
<dbReference type="PANTHER" id="PTHR48086">
    <property type="entry name" value="SODIUM/PROLINE SYMPORTER-RELATED"/>
    <property type="match status" value="1"/>
</dbReference>
<gene>
    <name evidence="11" type="primary">ywcA</name>
    <name evidence="11" type="ORF">BT1A1_3441</name>
</gene>
<dbReference type="GO" id="GO:0015293">
    <property type="term" value="F:symporter activity"/>
    <property type="evidence" value="ECO:0007669"/>
    <property type="project" value="UniProtKB-KW"/>
</dbReference>
<name>A0A090IZN6_9BACI</name>
<feature type="transmembrane region" description="Helical" evidence="10">
    <location>
        <begin position="45"/>
        <end position="68"/>
    </location>
</feature>
<dbReference type="PANTHER" id="PTHR48086:SF6">
    <property type="entry name" value="CATION_ACETATE SYMPORTER ACTP"/>
    <property type="match status" value="1"/>
</dbReference>
<dbReference type="InterPro" id="IPR038377">
    <property type="entry name" value="Na/Glc_symporter_sf"/>
</dbReference>
<dbReference type="RefSeq" id="WP_034773427.1">
    <property type="nucleotide sequence ID" value="NZ_CCRF01000102.1"/>
</dbReference>
<evidence type="ECO:0000313" key="12">
    <source>
        <dbReference type="Proteomes" id="UP000040576"/>
    </source>
</evidence>
<dbReference type="Proteomes" id="UP000040576">
    <property type="component" value="Unassembled WGS sequence"/>
</dbReference>
<feature type="transmembrane region" description="Helical" evidence="10">
    <location>
        <begin position="430"/>
        <end position="449"/>
    </location>
</feature>
<evidence type="ECO:0000256" key="2">
    <source>
        <dbReference type="ARBA" id="ARBA00006434"/>
    </source>
</evidence>
<dbReference type="AlphaFoldDB" id="A0A090IZN6"/>
<evidence type="ECO:0000256" key="6">
    <source>
        <dbReference type="ARBA" id="ARBA00022847"/>
    </source>
</evidence>
<comment type="similarity">
    <text evidence="2 9">Belongs to the sodium:solute symporter (SSF) (TC 2.A.21) family.</text>
</comment>
<keyword evidence="12" id="KW-1185">Reference proteome</keyword>
<keyword evidence="7 10" id="KW-1133">Transmembrane helix</keyword>
<feature type="transmembrane region" description="Helical" evidence="10">
    <location>
        <begin position="116"/>
        <end position="145"/>
    </location>
</feature>
<feature type="transmembrane region" description="Helical" evidence="10">
    <location>
        <begin position="320"/>
        <end position="349"/>
    </location>
</feature>
<dbReference type="InterPro" id="IPR001734">
    <property type="entry name" value="Na/solute_symporter"/>
</dbReference>
<dbReference type="Gene3D" id="1.20.1730.10">
    <property type="entry name" value="Sodium/glucose cotransporter"/>
    <property type="match status" value="1"/>
</dbReference>
<keyword evidence="5 10" id="KW-0812">Transmembrane</keyword>
<feature type="transmembrane region" description="Helical" evidence="10">
    <location>
        <begin position="74"/>
        <end position="95"/>
    </location>
</feature>
<feature type="transmembrane region" description="Helical" evidence="10">
    <location>
        <begin position="395"/>
        <end position="418"/>
    </location>
</feature>
<evidence type="ECO:0000256" key="7">
    <source>
        <dbReference type="ARBA" id="ARBA00022989"/>
    </source>
</evidence>
<dbReference type="GO" id="GO:0006847">
    <property type="term" value="P:plasma membrane acetate transport"/>
    <property type="evidence" value="ECO:0007669"/>
    <property type="project" value="TreeGrafter"/>
</dbReference>
<dbReference type="EMBL" id="CCRF01000102">
    <property type="protein sequence ID" value="CEE03222.1"/>
    <property type="molecule type" value="Genomic_DNA"/>
</dbReference>
<dbReference type="Pfam" id="PF00474">
    <property type="entry name" value="SSF"/>
    <property type="match status" value="1"/>
</dbReference>
<dbReference type="CDD" id="cd11480">
    <property type="entry name" value="SLC5sbd_u4"/>
    <property type="match status" value="1"/>
</dbReference>